<accession>A0A383VG40</accession>
<sequence length="398" mass="40618">MMQFSRAHCAMAPRNHGCNKGAYASRPGYKRETIKSRVFSAAQALLAPSAPEPCPIDPDFTVSPRQLKRFTVSVLLVTLGCYSLREYFETAGHIDNEHHWPQVETPSDDEMKAAGWPFTTTTTPALQEQSTPTLQEESIAAVLPATIADSLPAAADSSIAAEAAAGLVVKLTTSTSISSSTATTTLQANPTPALPPATVSLPAASDSSIAAGAAAALAVTIATSTALLPAVHSSLSSTASHTCVAADSKPLAARMAAAGAAATPTIVLYAEADSSSECAAVSRDCCSTLHLQQADAAGAEGHTCHSLAPTAGKAKQQLLALQQPPAGCDTAAELAGAPDTLPQQHAVQVHLRCAATAAVVVGGGGGRRSITPSSWLGRVACKLFSCGVGSSLSRVDWL</sequence>
<dbReference type="EMBL" id="FNXT01000336">
    <property type="protein sequence ID" value="SZX63634.1"/>
    <property type="molecule type" value="Genomic_DNA"/>
</dbReference>
<dbReference type="Proteomes" id="UP000256970">
    <property type="component" value="Unassembled WGS sequence"/>
</dbReference>
<reference evidence="1 2" key="1">
    <citation type="submission" date="2016-10" db="EMBL/GenBank/DDBJ databases">
        <authorList>
            <person name="Cai Z."/>
        </authorList>
    </citation>
    <scope>NUCLEOTIDE SEQUENCE [LARGE SCALE GENOMIC DNA]</scope>
</reference>
<name>A0A383VG40_TETOB</name>
<dbReference type="AlphaFoldDB" id="A0A383VG40"/>
<keyword evidence="2" id="KW-1185">Reference proteome</keyword>
<protein>
    <submittedName>
        <fullName evidence="1">Uncharacterized protein</fullName>
    </submittedName>
</protein>
<gene>
    <name evidence="1" type="ORF">BQ4739_LOCUS4189</name>
</gene>
<evidence type="ECO:0000313" key="1">
    <source>
        <dbReference type="EMBL" id="SZX63634.1"/>
    </source>
</evidence>
<evidence type="ECO:0000313" key="2">
    <source>
        <dbReference type="Proteomes" id="UP000256970"/>
    </source>
</evidence>
<proteinExistence type="predicted"/>
<organism evidence="1 2">
    <name type="scientific">Tetradesmus obliquus</name>
    <name type="common">Green alga</name>
    <name type="synonym">Acutodesmus obliquus</name>
    <dbReference type="NCBI Taxonomy" id="3088"/>
    <lineage>
        <taxon>Eukaryota</taxon>
        <taxon>Viridiplantae</taxon>
        <taxon>Chlorophyta</taxon>
        <taxon>core chlorophytes</taxon>
        <taxon>Chlorophyceae</taxon>
        <taxon>CS clade</taxon>
        <taxon>Sphaeropleales</taxon>
        <taxon>Scenedesmaceae</taxon>
        <taxon>Tetradesmus</taxon>
    </lineage>
</organism>